<dbReference type="Proteomes" id="UP000050761">
    <property type="component" value="Unassembled WGS sequence"/>
</dbReference>
<dbReference type="PANTHER" id="PTHR46349:SF6">
    <property type="entry name" value="MYOSIN-6-LIKE"/>
    <property type="match status" value="1"/>
</dbReference>
<evidence type="ECO:0000256" key="2">
    <source>
        <dbReference type="ARBA" id="ARBA00008447"/>
    </source>
</evidence>
<evidence type="ECO:0000256" key="1">
    <source>
        <dbReference type="ARBA" id="ARBA00004657"/>
    </source>
</evidence>
<evidence type="ECO:0000256" key="3">
    <source>
        <dbReference type="ARBA" id="ARBA00018623"/>
    </source>
</evidence>
<keyword evidence="6 11" id="KW-0175">Coiled coil</keyword>
<dbReference type="WBParaSite" id="HPBE_0000734401-mRNA-1">
    <property type="protein sequence ID" value="HPBE_0000734401-mRNA-1"/>
    <property type="gene ID" value="HPBE_0000734401"/>
</dbReference>
<evidence type="ECO:0000256" key="7">
    <source>
        <dbReference type="ARBA" id="ARBA00023123"/>
    </source>
</evidence>
<sequence length="275" mass="31999">LQGQVDDEQRCREEIRENYLAAEKRLAIALAESEDLVQRIDAAEKSKHQLEIDQADLKSQNTEMIANNAALSAMKRKVENEVQIARNELDECLNELKASEERGRKAAADADRLAEEVRQEQEHATHIDRQRKGLELTAKDLQAKIEDAERAMLQFGQKALSKVEEKVRSVAAQLHAEQRRHQEAIKSLTKQERRSRELQFQVEEDKKMFDRLQEMVEKLQQKIRVQKRQIEEAEEVATQNLSKFRQIQLALENAEERAEVAENSLVRMRNQKRVQ</sequence>
<comment type="subcellular location">
    <subcellularLocation>
        <location evidence="1">Cytoplasm</location>
        <location evidence="1">Myofibril</location>
    </subcellularLocation>
</comment>
<keyword evidence="9" id="KW-0514">Muscle protein</keyword>
<dbReference type="InterPro" id="IPR014751">
    <property type="entry name" value="XRCC4-like_C"/>
</dbReference>
<dbReference type="GO" id="GO:0030016">
    <property type="term" value="C:myofibril"/>
    <property type="evidence" value="ECO:0007669"/>
    <property type="project" value="UniProtKB-SubCell"/>
</dbReference>
<feature type="domain" description="Myosin tail" evidence="12">
    <location>
        <begin position="2"/>
        <end position="271"/>
    </location>
</feature>
<dbReference type="Gene3D" id="1.20.5.370">
    <property type="match status" value="1"/>
</dbReference>
<comment type="similarity">
    <text evidence="2">Belongs to the paramyosin family.</text>
</comment>
<keyword evidence="8" id="KW-0505">Motor protein</keyword>
<evidence type="ECO:0000256" key="4">
    <source>
        <dbReference type="ARBA" id="ARBA00022433"/>
    </source>
</evidence>
<keyword evidence="7" id="KW-0518">Myosin</keyword>
<evidence type="ECO:0000313" key="13">
    <source>
        <dbReference type="Proteomes" id="UP000050761"/>
    </source>
</evidence>
<evidence type="ECO:0000313" key="14">
    <source>
        <dbReference type="WBParaSite" id="HPBE_0000734401-mRNA-1"/>
    </source>
</evidence>
<evidence type="ECO:0000256" key="9">
    <source>
        <dbReference type="ARBA" id="ARBA00023179"/>
    </source>
</evidence>
<accession>A0A183FJV7</accession>
<evidence type="ECO:0000256" key="5">
    <source>
        <dbReference type="ARBA" id="ARBA00022490"/>
    </source>
</evidence>
<organism evidence="13 14">
    <name type="scientific">Heligmosomoides polygyrus</name>
    <name type="common">Parasitic roundworm</name>
    <dbReference type="NCBI Taxonomy" id="6339"/>
    <lineage>
        <taxon>Eukaryota</taxon>
        <taxon>Metazoa</taxon>
        <taxon>Ecdysozoa</taxon>
        <taxon>Nematoda</taxon>
        <taxon>Chromadorea</taxon>
        <taxon>Rhabditida</taxon>
        <taxon>Rhabditina</taxon>
        <taxon>Rhabditomorpha</taxon>
        <taxon>Strongyloidea</taxon>
        <taxon>Heligmosomidae</taxon>
        <taxon>Heligmosomoides</taxon>
    </lineage>
</organism>
<evidence type="ECO:0000256" key="10">
    <source>
        <dbReference type="ARBA" id="ARBA00049580"/>
    </source>
</evidence>
<keyword evidence="13" id="KW-1185">Reference proteome</keyword>
<dbReference type="AlphaFoldDB" id="A0A183FJV7"/>
<comment type="function">
    <text evidence="10">Paramyosin is a major structural component of many thick filaments isolated from invertebrate muscles.</text>
</comment>
<evidence type="ECO:0000256" key="6">
    <source>
        <dbReference type="ARBA" id="ARBA00023054"/>
    </source>
</evidence>
<evidence type="ECO:0000256" key="11">
    <source>
        <dbReference type="SAM" id="Coils"/>
    </source>
</evidence>
<protein>
    <recommendedName>
        <fullName evidence="3">Paramyosin</fullName>
    </recommendedName>
</protein>
<evidence type="ECO:0000259" key="12">
    <source>
        <dbReference type="Pfam" id="PF01576"/>
    </source>
</evidence>
<keyword evidence="5" id="KW-0963">Cytoplasm</keyword>
<evidence type="ECO:0000256" key="8">
    <source>
        <dbReference type="ARBA" id="ARBA00023175"/>
    </source>
</evidence>
<dbReference type="Pfam" id="PF01576">
    <property type="entry name" value="Myosin_tail_1"/>
    <property type="match status" value="1"/>
</dbReference>
<dbReference type="InterPro" id="IPR002928">
    <property type="entry name" value="Myosin_tail"/>
</dbReference>
<dbReference type="GO" id="GO:0032982">
    <property type="term" value="C:myosin filament"/>
    <property type="evidence" value="ECO:0007669"/>
    <property type="project" value="UniProtKB-KW"/>
</dbReference>
<keyword evidence="4" id="KW-0787">Thick filament</keyword>
<dbReference type="PANTHER" id="PTHR46349">
    <property type="entry name" value="CINGULIN-LIKE PROTEIN 1-RELATED"/>
    <property type="match status" value="1"/>
</dbReference>
<proteinExistence type="inferred from homology"/>
<reference evidence="14" key="1">
    <citation type="submission" date="2019-09" db="UniProtKB">
        <authorList>
            <consortium name="WormBaseParasite"/>
        </authorList>
    </citation>
    <scope>IDENTIFICATION</scope>
</reference>
<dbReference type="GO" id="GO:0016459">
    <property type="term" value="C:myosin complex"/>
    <property type="evidence" value="ECO:0007669"/>
    <property type="project" value="UniProtKB-KW"/>
</dbReference>
<feature type="coiled-coil region" evidence="11">
    <location>
        <begin position="12"/>
        <end position="271"/>
    </location>
</feature>
<name>A0A183FJV7_HELPZ</name>